<feature type="region of interest" description="Disordered" evidence="1">
    <location>
        <begin position="29"/>
        <end position="65"/>
    </location>
</feature>
<evidence type="ECO:0000313" key="3">
    <source>
        <dbReference type="EMBL" id="MDQ0907731.1"/>
    </source>
</evidence>
<gene>
    <name evidence="3" type="ORF">QFZ22_003716</name>
</gene>
<protein>
    <recommendedName>
        <fullName evidence="5">Secreted protein</fullName>
    </recommendedName>
</protein>
<name>A0AAW8FC75_9ACTN</name>
<organism evidence="3 4">
    <name type="scientific">Streptomyces canus</name>
    <dbReference type="NCBI Taxonomy" id="58343"/>
    <lineage>
        <taxon>Bacteria</taxon>
        <taxon>Bacillati</taxon>
        <taxon>Actinomycetota</taxon>
        <taxon>Actinomycetes</taxon>
        <taxon>Kitasatosporales</taxon>
        <taxon>Streptomycetaceae</taxon>
        <taxon>Streptomyces</taxon>
        <taxon>Streptomyces aurantiacus group</taxon>
    </lineage>
</organism>
<accession>A0AAW8FC75</accession>
<proteinExistence type="predicted"/>
<evidence type="ECO:0000256" key="2">
    <source>
        <dbReference type="SAM" id="SignalP"/>
    </source>
</evidence>
<evidence type="ECO:0000313" key="4">
    <source>
        <dbReference type="Proteomes" id="UP001234216"/>
    </source>
</evidence>
<sequence length="159" mass="15606">MRPRNRHTTLALAALTLLLASAGCGSQAGSDGGDGSGTVSPSPSSAAPSSAAPSSGCASGSGLDAADSGDTVCLAVGDTVRVGLDGTKSRPWKPVAVEGSGLKATNSGVVLLPGDANAAYQAVSAGTVRLSSSRPLCAAETGHLSCKGIQEWWVTVRVK</sequence>
<comment type="caution">
    <text evidence="3">The sequence shown here is derived from an EMBL/GenBank/DDBJ whole genome shotgun (WGS) entry which is preliminary data.</text>
</comment>
<evidence type="ECO:0008006" key="5">
    <source>
        <dbReference type="Google" id="ProtNLM"/>
    </source>
</evidence>
<reference evidence="3" key="1">
    <citation type="submission" date="2023-07" db="EMBL/GenBank/DDBJ databases">
        <title>Comparative genomics of wheat-associated soil bacteria to identify genetic determinants of phenazine resistance.</title>
        <authorList>
            <person name="Mouncey N."/>
        </authorList>
    </citation>
    <scope>NUCLEOTIDE SEQUENCE</scope>
    <source>
        <strain evidence="3">V4I22</strain>
    </source>
</reference>
<dbReference type="PROSITE" id="PS51257">
    <property type="entry name" value="PROKAR_LIPOPROTEIN"/>
    <property type="match status" value="1"/>
</dbReference>
<evidence type="ECO:0000256" key="1">
    <source>
        <dbReference type="SAM" id="MobiDB-lite"/>
    </source>
</evidence>
<dbReference type="Proteomes" id="UP001234216">
    <property type="component" value="Unassembled WGS sequence"/>
</dbReference>
<dbReference type="RefSeq" id="WP_306976530.1">
    <property type="nucleotide sequence ID" value="NZ_JAUSZV010000005.1"/>
</dbReference>
<keyword evidence="2" id="KW-0732">Signal</keyword>
<feature type="compositionally biased region" description="Low complexity" evidence="1">
    <location>
        <begin position="37"/>
        <end position="62"/>
    </location>
</feature>
<dbReference type="AlphaFoldDB" id="A0AAW8FC75"/>
<feature type="signal peptide" evidence="2">
    <location>
        <begin position="1"/>
        <end position="28"/>
    </location>
</feature>
<feature type="chain" id="PRO_5043734520" description="Secreted protein" evidence="2">
    <location>
        <begin position="29"/>
        <end position="159"/>
    </location>
</feature>
<dbReference type="EMBL" id="JAUSZV010000005">
    <property type="protein sequence ID" value="MDQ0907731.1"/>
    <property type="molecule type" value="Genomic_DNA"/>
</dbReference>